<evidence type="ECO:0000313" key="5">
    <source>
        <dbReference type="EMBL" id="SHO56876.1"/>
    </source>
</evidence>
<evidence type="ECO:0000256" key="1">
    <source>
        <dbReference type="ARBA" id="ARBA00023015"/>
    </source>
</evidence>
<dbReference type="GO" id="GO:0043565">
    <property type="term" value="F:sequence-specific DNA binding"/>
    <property type="evidence" value="ECO:0007669"/>
    <property type="project" value="InterPro"/>
</dbReference>
<dbReference type="PROSITE" id="PS00041">
    <property type="entry name" value="HTH_ARAC_FAMILY_1"/>
    <property type="match status" value="1"/>
</dbReference>
<keyword evidence="2" id="KW-0238">DNA-binding</keyword>
<evidence type="ECO:0000259" key="4">
    <source>
        <dbReference type="PROSITE" id="PS01124"/>
    </source>
</evidence>
<dbReference type="STRING" id="1117707.VQ7734_02645"/>
<evidence type="ECO:0000256" key="2">
    <source>
        <dbReference type="ARBA" id="ARBA00023125"/>
    </source>
</evidence>
<dbReference type="InterPro" id="IPR018062">
    <property type="entry name" value="HTH_AraC-typ_CS"/>
</dbReference>
<dbReference type="Pfam" id="PF01965">
    <property type="entry name" value="DJ-1_PfpI"/>
    <property type="match status" value="1"/>
</dbReference>
<keyword evidence="1" id="KW-0805">Transcription regulation</keyword>
<gene>
    <name evidence="5" type="primary">cdhR_2</name>
    <name evidence="5" type="ORF">VQ7734_02645</name>
</gene>
<dbReference type="InterPro" id="IPR029062">
    <property type="entry name" value="Class_I_gatase-like"/>
</dbReference>
<dbReference type="PANTHER" id="PTHR43130:SF3">
    <property type="entry name" value="HTH-TYPE TRANSCRIPTIONAL REGULATOR RV1931C"/>
    <property type="match status" value="1"/>
</dbReference>
<dbReference type="OrthoDB" id="9803764at2"/>
<dbReference type="EMBL" id="FRFG01000029">
    <property type="protein sequence ID" value="SHO56876.1"/>
    <property type="molecule type" value="Genomic_DNA"/>
</dbReference>
<evidence type="ECO:0000256" key="3">
    <source>
        <dbReference type="ARBA" id="ARBA00023163"/>
    </source>
</evidence>
<name>A0A1M7YWL2_9VIBR</name>
<dbReference type="InterPro" id="IPR052158">
    <property type="entry name" value="INH-QAR"/>
</dbReference>
<feature type="domain" description="HTH araC/xylS-type" evidence="4">
    <location>
        <begin position="209"/>
        <end position="307"/>
    </location>
</feature>
<dbReference type="PANTHER" id="PTHR43130">
    <property type="entry name" value="ARAC-FAMILY TRANSCRIPTIONAL REGULATOR"/>
    <property type="match status" value="1"/>
</dbReference>
<protein>
    <submittedName>
        <fullName evidence="5">HTH-type transcriptional regulator CdhR</fullName>
    </submittedName>
</protein>
<dbReference type="PROSITE" id="PS01124">
    <property type="entry name" value="HTH_ARAC_FAMILY_2"/>
    <property type="match status" value="1"/>
</dbReference>
<dbReference type="InterPro" id="IPR002818">
    <property type="entry name" value="DJ-1/PfpI"/>
</dbReference>
<dbReference type="Gene3D" id="3.40.50.880">
    <property type="match status" value="1"/>
</dbReference>
<dbReference type="InterPro" id="IPR018060">
    <property type="entry name" value="HTH_AraC"/>
</dbReference>
<dbReference type="Pfam" id="PF12833">
    <property type="entry name" value="HTH_18"/>
    <property type="match status" value="1"/>
</dbReference>
<dbReference type="SMART" id="SM00342">
    <property type="entry name" value="HTH_ARAC"/>
    <property type="match status" value="1"/>
</dbReference>
<dbReference type="RefSeq" id="WP_073583303.1">
    <property type="nucleotide sequence ID" value="NZ_AP024897.1"/>
</dbReference>
<keyword evidence="3" id="KW-0804">Transcription</keyword>
<dbReference type="SUPFAM" id="SSF46689">
    <property type="entry name" value="Homeodomain-like"/>
    <property type="match status" value="2"/>
</dbReference>
<reference evidence="6" key="1">
    <citation type="submission" date="2016-12" db="EMBL/GenBank/DDBJ databases">
        <authorList>
            <person name="Rodrigo-Torres L."/>
            <person name="Arahal R.D."/>
            <person name="Lucena T."/>
        </authorList>
    </citation>
    <scope>NUCLEOTIDE SEQUENCE [LARGE SCALE GENOMIC DNA]</scope>
</reference>
<dbReference type="SUPFAM" id="SSF52317">
    <property type="entry name" value="Class I glutamine amidotransferase-like"/>
    <property type="match status" value="1"/>
</dbReference>
<sequence>MSDQNIQIALLRYPGSLNSAVYGLEEMFFLANEVCGMLDVPVSFEPEILSPDALKEKTRQPYSIAILTPTNQAEDYLNPDPGLIQWIKKQHKNGAIIASACCGSFILAQIGLLDGKKCTTHWRLEDQFRERFPHLELCIQDILNNEGDVITAGGMMSWLDLGFEIISQYSKASVLRELGRLMVIDTAPREQRFYQKFMPHFQHGDEIILELQHYLNTSYAQTISVATLASQVHLSERTLQRRFQNATGLNPARYIQRLRVQKACHLLETTRQPFESIAFGVGYQDAGTFRKLFTEEMGLSPKRFRERFA</sequence>
<accession>A0A1M7YWL2</accession>
<organism evidence="5 6">
    <name type="scientific">Vibrio quintilis</name>
    <dbReference type="NCBI Taxonomy" id="1117707"/>
    <lineage>
        <taxon>Bacteria</taxon>
        <taxon>Pseudomonadati</taxon>
        <taxon>Pseudomonadota</taxon>
        <taxon>Gammaproteobacteria</taxon>
        <taxon>Vibrionales</taxon>
        <taxon>Vibrionaceae</taxon>
        <taxon>Vibrio</taxon>
    </lineage>
</organism>
<keyword evidence="6" id="KW-1185">Reference proteome</keyword>
<dbReference type="AlphaFoldDB" id="A0A1M7YWL2"/>
<evidence type="ECO:0000313" key="6">
    <source>
        <dbReference type="Proteomes" id="UP000184600"/>
    </source>
</evidence>
<proteinExistence type="predicted"/>
<dbReference type="InterPro" id="IPR009057">
    <property type="entry name" value="Homeodomain-like_sf"/>
</dbReference>
<dbReference type="Proteomes" id="UP000184600">
    <property type="component" value="Unassembled WGS sequence"/>
</dbReference>
<dbReference type="GO" id="GO:0003700">
    <property type="term" value="F:DNA-binding transcription factor activity"/>
    <property type="evidence" value="ECO:0007669"/>
    <property type="project" value="InterPro"/>
</dbReference>
<dbReference type="Gene3D" id="1.10.10.60">
    <property type="entry name" value="Homeodomain-like"/>
    <property type="match status" value="1"/>
</dbReference>